<dbReference type="PANTHER" id="PTHR21712">
    <property type="entry name" value="PRE-RRNA-PROCESSING PROTEIN FHL1"/>
    <property type="match status" value="1"/>
</dbReference>
<protein>
    <submittedName>
        <fullName evidence="6">Uu.00g096930.m01.CDS01</fullName>
    </submittedName>
</protein>
<dbReference type="InterPro" id="IPR001766">
    <property type="entry name" value="Fork_head_dom"/>
</dbReference>
<feature type="compositionally biased region" description="Basic residues" evidence="4">
    <location>
        <begin position="16"/>
        <end position="28"/>
    </location>
</feature>
<feature type="compositionally biased region" description="Low complexity" evidence="4">
    <location>
        <begin position="1490"/>
        <end position="1502"/>
    </location>
</feature>
<proteinExistence type="predicted"/>
<sequence length="1569" mass="167321">MTSSNAAAPDLGGSRSRSRSRSHSHSHSRSMPSPLLPATTGTLPPPAPATAATAATAAATDPDGTFAHASAHANANAPMPGLHPDIDTEKNASALPQPQPNHYDHQSQPPAHGALNDYHDMPSPPTVSPLSTPAATHFNVDDMPADDDIPDAPTQLAATVYAALSQPYSQSPRAATALTDAYSMDFHSAPAGMSTMHLGEPFMPEQVNYRLRDQVQAIATTDPNPSSMEYASRNSLANAYMMNLAAQATIFHSQGPSIVAPSDVSLTSFTQGSDALTASADPTSASASQKLESFARIEFADSVFQMTTYAVILGRDQRAMQQARIDEKRDAAYRRRCEENEKIGLPPPTPLNLDRSKFSKSYVSEEGGMLGPACSDGEDDARPPRKRRPSSAKQSSNGDGDSQGEHVKSNRQYVSHTQGAAAVDLGNLQPSTIHTAFVPIHSPGPDIASRTRGISRLHLKIQFDKERGVFEGVALHKNGFFCEDAHYRLDEPVTLRSGDRLQIKDVEFRFIVSGVQTGKTGGEEEEEVSSSKRMSVGGQEMSLDFEHSDHEKFQDTSEDLSEVEDVPIPAMQSDEGEDNNEVADESDPGEDLEELPGEVQQPVDVVPTTEMKTEVYPEMHNGLPEMQNGLPERHNGLPSEFATPEIPKRRGPGRPPKDGIMSKRKRRLLKKQEQETSRKTLPPQDPQSQGEEKIKRPVGRPRKNPLPEDGERQEKRKYNKRKREDGEEGSDGEKRAKEKKDKKVRPKSPPLELRQEDFTEEQLQKPSKNYGALIDEALTNGPPDGLTLKQIYKRIMAKYPWFYFFSGTKGWESSVRHNLIGNEGFKKAEGTGQWIRVPGVELDAGKKRKASSPDRPVGLHGAPHLHSHLSQPHYYQNGSYGPNNANLPNLLSGFMADNRQQQGGYPSPVAQSAQSLAVPAQPVAQQVYSAQAPAPAQLPPGYGASALPRPPSLAQQSTYSSPYARPPPAPNPQIKSEDAPASNPPVLPAAPAQQTTSQNMAQQQQHQQSTQAVSNTLPPQQSLPEIEAAIHQFRTNTVLALSNKTSEATQIVECAIRRARGLPIQYSVPPIWRDLELKLSQLAQNMIKEVQSKKRSAPSASPAPVAAVAATSTPGPGPGATVAATSTPGPVVNVSATSAPMPAETAAASSTSNPAATAVAATSTPTPAVASAGAKSTPTPSPAPGITLEAVIQHRIKSFKNSMIASLGPRTDKAEIIVDSAINRAQGLPHTGTIPGWEGADKLIFNSITGIMREARIAHGQPAQQASPAPATPARQGQPQQTAQSTQSMRPTQPPQPASRQAPSASPTPAQPPTPMTVTARVGDETPATATRVPAAQSATMATSKPTPPSIPRPGVSIQRPQSMSMTRPAANPIFRPPIVRKDSAPTMTAPPAPPTPLHNVSSPAPPSAGVVGQIFAPTMTAPLGPPAPIHNVSSPAPPSAGVVDQIMGQKRSFADTHSTSYYHSLYGGNGHGNASIDQAERTVKPETPVPNVSSPAPPSAGVVDQIAGQKRPLDLASANDHAEQPGTKRLAVVAGFDQMGGHNRTSNVASSHDHVEQPEAQKLPIPPT</sequence>
<dbReference type="SUPFAM" id="SSF49879">
    <property type="entry name" value="SMAD/FHA domain"/>
    <property type="match status" value="1"/>
</dbReference>
<feature type="compositionally biased region" description="Low complexity" evidence="4">
    <location>
        <begin position="49"/>
        <end position="77"/>
    </location>
</feature>
<feature type="region of interest" description="Disordered" evidence="4">
    <location>
        <begin position="1091"/>
        <end position="1128"/>
    </location>
</feature>
<dbReference type="Pfam" id="PF00250">
    <property type="entry name" value="Forkhead"/>
    <property type="match status" value="1"/>
</dbReference>
<feature type="compositionally biased region" description="Low complexity" evidence="4">
    <location>
        <begin position="1097"/>
        <end position="1128"/>
    </location>
</feature>
<dbReference type="InterPro" id="IPR036388">
    <property type="entry name" value="WH-like_DNA-bd_sf"/>
</dbReference>
<evidence type="ECO:0000256" key="3">
    <source>
        <dbReference type="PROSITE-ProRule" id="PRU00089"/>
    </source>
</evidence>
<keyword evidence="7" id="KW-1185">Reference proteome</keyword>
<feature type="DNA-binding region" description="Fork-head" evidence="3">
    <location>
        <begin position="765"/>
        <end position="839"/>
    </location>
</feature>
<keyword evidence="1 3" id="KW-0238">DNA-binding</keyword>
<evidence type="ECO:0000313" key="7">
    <source>
        <dbReference type="Proteomes" id="UP001295740"/>
    </source>
</evidence>
<reference evidence="6" key="1">
    <citation type="submission" date="2023-10" db="EMBL/GenBank/DDBJ databases">
        <authorList>
            <person name="Hackl T."/>
        </authorList>
    </citation>
    <scope>NUCLEOTIDE SEQUENCE</scope>
</reference>
<feature type="compositionally biased region" description="Low complexity" evidence="4">
    <location>
        <begin position="1157"/>
        <end position="1174"/>
    </location>
</feature>
<dbReference type="Proteomes" id="UP001295740">
    <property type="component" value="Unassembled WGS sequence"/>
</dbReference>
<evidence type="ECO:0000313" key="6">
    <source>
        <dbReference type="EMBL" id="CAJ2502299.1"/>
    </source>
</evidence>
<feature type="compositionally biased region" description="Basic and acidic residues" evidence="4">
    <location>
        <begin position="731"/>
        <end position="741"/>
    </location>
</feature>
<evidence type="ECO:0000256" key="2">
    <source>
        <dbReference type="ARBA" id="ARBA00023242"/>
    </source>
</evidence>
<feature type="region of interest" description="Disordered" evidence="4">
    <location>
        <begin position="517"/>
        <end position="537"/>
    </location>
</feature>
<dbReference type="InterPro" id="IPR008984">
    <property type="entry name" value="SMAD_FHA_dom_sf"/>
</dbReference>
<dbReference type="PANTHER" id="PTHR21712:SF29">
    <property type="entry name" value="PRE-RRNA-PROCESSING PROTEIN FHL1"/>
    <property type="match status" value="1"/>
</dbReference>
<evidence type="ECO:0000256" key="4">
    <source>
        <dbReference type="SAM" id="MobiDB-lite"/>
    </source>
</evidence>
<dbReference type="GO" id="GO:0003700">
    <property type="term" value="F:DNA-binding transcription factor activity"/>
    <property type="evidence" value="ECO:0007669"/>
    <property type="project" value="InterPro"/>
</dbReference>
<feature type="compositionally biased region" description="Low complexity" evidence="4">
    <location>
        <begin position="1261"/>
        <end position="1291"/>
    </location>
</feature>
<dbReference type="PROSITE" id="PS50039">
    <property type="entry name" value="FORK_HEAD_3"/>
    <property type="match status" value="1"/>
</dbReference>
<feature type="region of interest" description="Disordered" evidence="4">
    <location>
        <begin position="939"/>
        <end position="1018"/>
    </location>
</feature>
<feature type="compositionally biased region" description="Low complexity" evidence="4">
    <location>
        <begin position="992"/>
        <end position="1014"/>
    </location>
</feature>
<feature type="compositionally biased region" description="Low complexity" evidence="4">
    <location>
        <begin position="1298"/>
        <end position="1308"/>
    </location>
</feature>
<dbReference type="GO" id="GO:0005634">
    <property type="term" value="C:nucleus"/>
    <property type="evidence" value="ECO:0007669"/>
    <property type="project" value="UniProtKB-SubCell"/>
</dbReference>
<comment type="subcellular location">
    <subcellularLocation>
        <location evidence="3">Nucleus</location>
    </subcellularLocation>
</comment>
<dbReference type="Gene3D" id="2.60.200.20">
    <property type="match status" value="1"/>
</dbReference>
<feature type="region of interest" description="Disordered" evidence="4">
    <location>
        <begin position="1259"/>
        <end position="1406"/>
    </location>
</feature>
<feature type="region of interest" description="Disordered" evidence="4">
    <location>
        <begin position="365"/>
        <end position="408"/>
    </location>
</feature>
<keyword evidence="2 3" id="KW-0539">Nucleus</keyword>
<gene>
    <name evidence="6" type="ORF">KHLLAP_LOCUS2767</name>
</gene>
<feature type="region of interest" description="Disordered" evidence="4">
    <location>
        <begin position="570"/>
        <end position="765"/>
    </location>
</feature>
<dbReference type="SMART" id="SM00339">
    <property type="entry name" value="FH"/>
    <property type="match status" value="1"/>
</dbReference>
<feature type="region of interest" description="Disordered" evidence="4">
    <location>
        <begin position="1536"/>
        <end position="1569"/>
    </location>
</feature>
<feature type="compositionally biased region" description="Polar residues" evidence="4">
    <location>
        <begin position="868"/>
        <end position="881"/>
    </location>
</feature>
<accession>A0AAI8VC74</accession>
<feature type="domain" description="Fork-head" evidence="5">
    <location>
        <begin position="765"/>
        <end position="839"/>
    </location>
</feature>
<dbReference type="GO" id="GO:0060962">
    <property type="term" value="P:regulation of ribosomal protein gene transcription by RNA polymerase II"/>
    <property type="evidence" value="ECO:0007669"/>
    <property type="project" value="InterPro"/>
</dbReference>
<dbReference type="PRINTS" id="PR00053">
    <property type="entry name" value="FORKHEAD"/>
</dbReference>
<dbReference type="SUPFAM" id="SSF46785">
    <property type="entry name" value="Winged helix' DNA-binding domain"/>
    <property type="match status" value="1"/>
</dbReference>
<dbReference type="Gene3D" id="1.10.10.10">
    <property type="entry name" value="Winged helix-like DNA-binding domain superfamily/Winged helix DNA-binding domain"/>
    <property type="match status" value="1"/>
</dbReference>
<name>A0AAI8VC74_9PEZI</name>
<feature type="region of interest" description="Disordered" evidence="4">
    <location>
        <begin position="1157"/>
        <end position="1184"/>
    </location>
</feature>
<dbReference type="InterPro" id="IPR045178">
    <property type="entry name" value="Fhl1/FHA1"/>
</dbReference>
<organism evidence="6 7">
    <name type="scientific">Anthostomella pinea</name>
    <dbReference type="NCBI Taxonomy" id="933095"/>
    <lineage>
        <taxon>Eukaryota</taxon>
        <taxon>Fungi</taxon>
        <taxon>Dikarya</taxon>
        <taxon>Ascomycota</taxon>
        <taxon>Pezizomycotina</taxon>
        <taxon>Sordariomycetes</taxon>
        <taxon>Xylariomycetidae</taxon>
        <taxon>Xylariales</taxon>
        <taxon>Xylariaceae</taxon>
        <taxon>Anthostomella</taxon>
    </lineage>
</organism>
<dbReference type="InterPro" id="IPR036390">
    <property type="entry name" value="WH_DNA-bd_sf"/>
</dbReference>
<evidence type="ECO:0000256" key="1">
    <source>
        <dbReference type="ARBA" id="ARBA00023125"/>
    </source>
</evidence>
<feature type="region of interest" description="Disordered" evidence="4">
    <location>
        <begin position="1481"/>
        <end position="1502"/>
    </location>
</feature>
<dbReference type="EMBL" id="CAUWAG010000004">
    <property type="protein sequence ID" value="CAJ2502299.1"/>
    <property type="molecule type" value="Genomic_DNA"/>
</dbReference>
<feature type="compositionally biased region" description="Acidic residues" evidence="4">
    <location>
        <begin position="574"/>
        <end position="596"/>
    </location>
</feature>
<feature type="region of interest" description="Disordered" evidence="4">
    <location>
        <begin position="1"/>
        <end position="148"/>
    </location>
</feature>
<dbReference type="GO" id="GO:0043565">
    <property type="term" value="F:sequence-specific DNA binding"/>
    <property type="evidence" value="ECO:0007669"/>
    <property type="project" value="InterPro"/>
</dbReference>
<evidence type="ECO:0000259" key="5">
    <source>
        <dbReference type="PROSITE" id="PS50039"/>
    </source>
</evidence>
<feature type="compositionally biased region" description="Basic and acidic residues" evidence="4">
    <location>
        <begin position="705"/>
        <end position="716"/>
    </location>
</feature>
<feature type="region of interest" description="Disordered" evidence="4">
    <location>
        <begin position="843"/>
        <end position="881"/>
    </location>
</feature>
<comment type="caution">
    <text evidence="6">The sequence shown here is derived from an EMBL/GenBank/DDBJ whole genome shotgun (WGS) entry which is preliminary data.</text>
</comment>